<name>A0A8T4C774_9ARCH</name>
<evidence type="ECO:0000256" key="1">
    <source>
        <dbReference type="SAM" id="Phobius"/>
    </source>
</evidence>
<feature type="transmembrane region" description="Helical" evidence="1">
    <location>
        <begin position="20"/>
        <end position="37"/>
    </location>
</feature>
<evidence type="ECO:0000313" key="3">
    <source>
        <dbReference type="Proteomes" id="UP000774699"/>
    </source>
</evidence>
<keyword evidence="1" id="KW-1133">Transmembrane helix</keyword>
<proteinExistence type="predicted"/>
<accession>A0A8T4C774</accession>
<gene>
    <name evidence="2" type="ORF">FJY86_02290</name>
</gene>
<evidence type="ECO:0000313" key="2">
    <source>
        <dbReference type="EMBL" id="MBM3282147.1"/>
    </source>
</evidence>
<comment type="caution">
    <text evidence="2">The sequence shown here is derived from an EMBL/GenBank/DDBJ whole genome shotgun (WGS) entry which is preliminary data.</text>
</comment>
<protein>
    <submittedName>
        <fullName evidence="2">Uncharacterized protein</fullName>
    </submittedName>
</protein>
<sequence>MTQTWKKYLRSRGQLYSSDALLSIIIFLFVLTVISTVNQQLQSQSLEEISDYRFSQRTIRVAEMLFSSGGNPLYWETLSNRSTVTRVGLSSVPGEVSADKWNAFLDWNATDYADLAEHLGIDDVNFYITISDENKTIISYAGISPVDKNQVSSVLIPVVFNSIPAVASVQVYQG</sequence>
<dbReference type="AlphaFoldDB" id="A0A8T4C774"/>
<reference evidence="2" key="1">
    <citation type="submission" date="2019-03" db="EMBL/GenBank/DDBJ databases">
        <title>Lake Tanganyika Metagenome-Assembled Genomes (MAGs).</title>
        <authorList>
            <person name="Tran P."/>
        </authorList>
    </citation>
    <scope>NUCLEOTIDE SEQUENCE</scope>
    <source>
        <strain evidence="2">M_DeepCast_50m_m2_156</strain>
    </source>
</reference>
<dbReference type="EMBL" id="VGJJ01000012">
    <property type="protein sequence ID" value="MBM3282147.1"/>
    <property type="molecule type" value="Genomic_DNA"/>
</dbReference>
<dbReference type="Proteomes" id="UP000774699">
    <property type="component" value="Unassembled WGS sequence"/>
</dbReference>
<keyword evidence="1" id="KW-0472">Membrane</keyword>
<organism evidence="2 3">
    <name type="scientific">Candidatus Iainarchaeum sp</name>
    <dbReference type="NCBI Taxonomy" id="3101447"/>
    <lineage>
        <taxon>Archaea</taxon>
        <taxon>Candidatus Iainarchaeota</taxon>
        <taxon>Candidatus Iainarchaeia</taxon>
        <taxon>Candidatus Iainarchaeales</taxon>
        <taxon>Candidatus Iainarchaeaceae</taxon>
        <taxon>Candidatus Iainarchaeum</taxon>
    </lineage>
</organism>
<keyword evidence="1" id="KW-0812">Transmembrane</keyword>